<name>A0A7D9CV40_DEKBR</name>
<gene>
    <name evidence="2" type="ORF">DEBR0S1_13080G</name>
</gene>
<evidence type="ECO:0000313" key="2">
    <source>
        <dbReference type="EMBL" id="VUG16294.1"/>
    </source>
</evidence>
<reference evidence="2 3" key="1">
    <citation type="submission" date="2019-07" db="EMBL/GenBank/DDBJ databases">
        <authorList>
            <person name="Friedrich A."/>
            <person name="Schacherer J."/>
        </authorList>
    </citation>
    <scope>NUCLEOTIDE SEQUENCE [LARGE SCALE GENOMIC DNA]</scope>
</reference>
<feature type="region of interest" description="Disordered" evidence="1">
    <location>
        <begin position="37"/>
        <end position="65"/>
    </location>
</feature>
<evidence type="ECO:0000313" key="3">
    <source>
        <dbReference type="Proteomes" id="UP000478008"/>
    </source>
</evidence>
<dbReference type="EMBL" id="CABFWN010000001">
    <property type="protein sequence ID" value="VUG16294.1"/>
    <property type="molecule type" value="Genomic_DNA"/>
</dbReference>
<accession>A0A7D9CV40</accession>
<proteinExistence type="predicted"/>
<evidence type="ECO:0000256" key="1">
    <source>
        <dbReference type="SAM" id="MobiDB-lite"/>
    </source>
</evidence>
<dbReference type="AlphaFoldDB" id="A0A7D9CV40"/>
<feature type="compositionally biased region" description="Basic residues" evidence="1">
    <location>
        <begin position="52"/>
        <end position="63"/>
    </location>
</feature>
<organism evidence="2 3">
    <name type="scientific">Dekkera bruxellensis</name>
    <name type="common">Brettanomyces custersii</name>
    <dbReference type="NCBI Taxonomy" id="5007"/>
    <lineage>
        <taxon>Eukaryota</taxon>
        <taxon>Fungi</taxon>
        <taxon>Dikarya</taxon>
        <taxon>Ascomycota</taxon>
        <taxon>Saccharomycotina</taxon>
        <taxon>Pichiomycetes</taxon>
        <taxon>Pichiales</taxon>
        <taxon>Pichiaceae</taxon>
        <taxon>Brettanomyces</taxon>
    </lineage>
</organism>
<sequence length="129" mass="15203">MRSLPPPRYSRFRTIRRIWRSIITFFSTGYMSDSAAFAGRSMPSNKRQSPTRIRRSRVTRRPTSRTTLVNRVSQTLLNELIDEDQIISEIVRRDRKFNKGAKLSDWFGLFHLWKRSSDALAKAGDKRIR</sequence>
<dbReference type="Proteomes" id="UP000478008">
    <property type="component" value="Unassembled WGS sequence"/>
</dbReference>
<keyword evidence="3" id="KW-1185">Reference proteome</keyword>
<protein>
    <submittedName>
        <fullName evidence="2">DEBR0S1_13080g1_1</fullName>
    </submittedName>
</protein>